<organism evidence="1">
    <name type="scientific">Cuerna arida</name>
    <dbReference type="NCBI Taxonomy" id="1464854"/>
    <lineage>
        <taxon>Eukaryota</taxon>
        <taxon>Metazoa</taxon>
        <taxon>Ecdysozoa</taxon>
        <taxon>Arthropoda</taxon>
        <taxon>Hexapoda</taxon>
        <taxon>Insecta</taxon>
        <taxon>Pterygota</taxon>
        <taxon>Neoptera</taxon>
        <taxon>Paraneoptera</taxon>
        <taxon>Hemiptera</taxon>
        <taxon>Auchenorrhyncha</taxon>
        <taxon>Membracoidea</taxon>
        <taxon>Cicadellidae</taxon>
        <taxon>Cicadellinae</taxon>
        <taxon>Proconiini</taxon>
        <taxon>Cuerna</taxon>
    </lineage>
</organism>
<feature type="non-terminal residue" evidence="1">
    <location>
        <position position="118"/>
    </location>
</feature>
<reference evidence="1" key="1">
    <citation type="submission" date="2015-11" db="EMBL/GenBank/DDBJ databases">
        <title>De novo transcriptome assembly of four potential Pierce s Disease insect vectors from Arizona vineyards.</title>
        <authorList>
            <person name="Tassone E.E."/>
        </authorList>
    </citation>
    <scope>NUCLEOTIDE SEQUENCE</scope>
</reference>
<proteinExistence type="predicted"/>
<accession>A0A1B6FJR1</accession>
<feature type="non-terminal residue" evidence="1">
    <location>
        <position position="1"/>
    </location>
</feature>
<name>A0A1B6FJR1_9HEMI</name>
<gene>
    <name evidence="1" type="ORF">g.46419</name>
</gene>
<dbReference type="EMBL" id="GECZ01019350">
    <property type="protein sequence ID" value="JAS50419.1"/>
    <property type="molecule type" value="Transcribed_RNA"/>
</dbReference>
<evidence type="ECO:0000313" key="1">
    <source>
        <dbReference type="EMBL" id="JAS50419.1"/>
    </source>
</evidence>
<dbReference type="AlphaFoldDB" id="A0A1B6FJR1"/>
<protein>
    <submittedName>
        <fullName evidence="1">Uncharacterized protein</fullName>
    </submittedName>
</protein>
<sequence>TSCTRIYNFISEELRKDDYDLQSIQGKLSCLEGKMEELKTLDREILDFLLDSEADETELDEEVRLADEYVEKFNEVSLAVQSRLIRPRSTSPESYNGSTMSKSTAVRTKLRLPTIEFT</sequence>